<sequence length="80" mass="9060">MPPEPVVTGFRGPSHDSQQSSVRNGDQQSANRRQPLETHIRRPEMQKPPEGGFCLQHTAPIRYQSLRIAANRTKRRPGFA</sequence>
<feature type="region of interest" description="Disordered" evidence="1">
    <location>
        <begin position="1"/>
        <end position="58"/>
    </location>
</feature>
<proteinExistence type="predicted"/>
<accession>A0A1N7RXQ1</accession>
<reference evidence="2 3" key="1">
    <citation type="submission" date="2016-12" db="EMBL/GenBank/DDBJ databases">
        <authorList>
            <person name="Song W.-J."/>
            <person name="Kurnit D.M."/>
        </authorList>
    </citation>
    <scope>NUCLEOTIDE SEQUENCE [LARGE SCALE GENOMIC DNA]</scope>
    <source>
        <strain evidence="2 3">STM7296</strain>
    </source>
</reference>
<name>A0A1N7RXQ1_9BURK</name>
<evidence type="ECO:0000313" key="3">
    <source>
        <dbReference type="Proteomes" id="UP000187012"/>
    </source>
</evidence>
<keyword evidence="3" id="KW-1185">Reference proteome</keyword>
<organism evidence="2 3">
    <name type="scientific">Paraburkholderia ribeironis</name>
    <dbReference type="NCBI Taxonomy" id="1247936"/>
    <lineage>
        <taxon>Bacteria</taxon>
        <taxon>Pseudomonadati</taxon>
        <taxon>Pseudomonadota</taxon>
        <taxon>Betaproteobacteria</taxon>
        <taxon>Burkholderiales</taxon>
        <taxon>Burkholderiaceae</taxon>
        <taxon>Paraburkholderia</taxon>
    </lineage>
</organism>
<gene>
    <name evidence="2" type="ORF">BN2475_230047</name>
</gene>
<protein>
    <submittedName>
        <fullName evidence="2">Uncharacterized protein</fullName>
    </submittedName>
</protein>
<dbReference type="AlphaFoldDB" id="A0A1N7RXQ1"/>
<feature type="compositionally biased region" description="Basic and acidic residues" evidence="1">
    <location>
        <begin position="34"/>
        <end position="47"/>
    </location>
</feature>
<dbReference type="Proteomes" id="UP000187012">
    <property type="component" value="Unassembled WGS sequence"/>
</dbReference>
<feature type="compositionally biased region" description="Polar residues" evidence="1">
    <location>
        <begin position="15"/>
        <end position="32"/>
    </location>
</feature>
<evidence type="ECO:0000256" key="1">
    <source>
        <dbReference type="SAM" id="MobiDB-lite"/>
    </source>
</evidence>
<dbReference type="EMBL" id="CYGX02000023">
    <property type="protein sequence ID" value="SIT39900.1"/>
    <property type="molecule type" value="Genomic_DNA"/>
</dbReference>
<evidence type="ECO:0000313" key="2">
    <source>
        <dbReference type="EMBL" id="SIT39900.1"/>
    </source>
</evidence>